<accession>A0A2S0N933</accession>
<evidence type="ECO:0000313" key="3">
    <source>
        <dbReference type="Proteomes" id="UP000237889"/>
    </source>
</evidence>
<dbReference type="EMBL" id="CP027668">
    <property type="protein sequence ID" value="AVO44451.1"/>
    <property type="molecule type" value="Genomic_DNA"/>
</dbReference>
<sequence>MAGGQSSGTGAMTELEDEKVRKDDILSNRDKAQRRPGQSLDSKGVQVDEYKDTPANRRPPRED</sequence>
<reference evidence="2 3" key="1">
    <citation type="submission" date="2018-03" db="EMBL/GenBank/DDBJ databases">
        <title>Genome sequencing of Phreatobacter sp.</title>
        <authorList>
            <person name="Kim S.-J."/>
            <person name="Heo J."/>
            <person name="Kwon S.-W."/>
        </authorList>
    </citation>
    <scope>NUCLEOTIDE SEQUENCE [LARGE SCALE GENOMIC DNA]</scope>
    <source>
        <strain evidence="2 3">S-12</strain>
    </source>
</reference>
<evidence type="ECO:0000313" key="2">
    <source>
        <dbReference type="EMBL" id="AVO44451.1"/>
    </source>
</evidence>
<feature type="compositionally biased region" description="Basic and acidic residues" evidence="1">
    <location>
        <begin position="18"/>
        <end position="33"/>
    </location>
</feature>
<proteinExistence type="predicted"/>
<dbReference type="AlphaFoldDB" id="A0A2S0N933"/>
<keyword evidence="3" id="KW-1185">Reference proteome</keyword>
<name>A0A2S0N933_9HYPH</name>
<dbReference type="OrthoDB" id="8265785at2"/>
<gene>
    <name evidence="2" type="ORF">C6569_04890</name>
</gene>
<evidence type="ECO:0000256" key="1">
    <source>
        <dbReference type="SAM" id="MobiDB-lite"/>
    </source>
</evidence>
<organism evidence="2 3">
    <name type="scientific">Phreatobacter cathodiphilus</name>
    <dbReference type="NCBI Taxonomy" id="1868589"/>
    <lineage>
        <taxon>Bacteria</taxon>
        <taxon>Pseudomonadati</taxon>
        <taxon>Pseudomonadota</taxon>
        <taxon>Alphaproteobacteria</taxon>
        <taxon>Hyphomicrobiales</taxon>
        <taxon>Phreatobacteraceae</taxon>
        <taxon>Phreatobacter</taxon>
    </lineage>
</organism>
<feature type="compositionally biased region" description="Basic and acidic residues" evidence="1">
    <location>
        <begin position="46"/>
        <end position="63"/>
    </location>
</feature>
<dbReference type="KEGG" id="phr:C6569_04890"/>
<protein>
    <submittedName>
        <fullName evidence="2">Uncharacterized protein</fullName>
    </submittedName>
</protein>
<dbReference type="Proteomes" id="UP000237889">
    <property type="component" value="Chromosome"/>
</dbReference>
<feature type="region of interest" description="Disordered" evidence="1">
    <location>
        <begin position="1"/>
        <end position="63"/>
    </location>
</feature>